<feature type="transmembrane region" description="Helical" evidence="8">
    <location>
        <begin position="6"/>
        <end position="29"/>
    </location>
</feature>
<dbReference type="EMBL" id="PKUS01000040">
    <property type="protein sequence ID" value="PLW67025.1"/>
    <property type="molecule type" value="Genomic_DNA"/>
</dbReference>
<dbReference type="InterPro" id="IPR002781">
    <property type="entry name" value="TM_pro_TauE-like"/>
</dbReference>
<evidence type="ECO:0000256" key="5">
    <source>
        <dbReference type="ARBA" id="ARBA00022692"/>
    </source>
</evidence>
<sequence length="240" mass="25721">MPVEYLLVPIAFLTSALAGAIGMGGGVLLIAAMPGLVPVAAIFPIHACTQLASNLSRAGFGWRHLQWSMIPPVTLGAVLGAWIGGEVYASLNLHWLPAIVGVLILLLAWMPLPQLPGRGQFSLLALGFYQTGLGMVAGATGPLGAAVLLRRRQQRDWLVVNTAVYMSISHILRVAAFVAIGFSFAPWWHLVVAMVLAVTAGSWVGTLLRGFIPELDFQRAFKVLVTLLALRMIALPFYES</sequence>
<dbReference type="Pfam" id="PF01925">
    <property type="entry name" value="TauE"/>
    <property type="match status" value="1"/>
</dbReference>
<feature type="transmembrane region" description="Helical" evidence="8">
    <location>
        <begin position="124"/>
        <end position="149"/>
    </location>
</feature>
<dbReference type="InterPro" id="IPR052017">
    <property type="entry name" value="TSUP"/>
</dbReference>
<evidence type="ECO:0000313" key="10">
    <source>
        <dbReference type="Proteomes" id="UP000235005"/>
    </source>
</evidence>
<protein>
    <recommendedName>
        <fullName evidence="8">Probable membrane transporter protein</fullName>
    </recommendedName>
</protein>
<keyword evidence="7 8" id="KW-0472">Membrane</keyword>
<keyword evidence="3" id="KW-0813">Transport</keyword>
<keyword evidence="4 8" id="KW-1003">Cell membrane</keyword>
<feature type="transmembrane region" description="Helical" evidence="8">
    <location>
        <begin position="187"/>
        <end position="208"/>
    </location>
</feature>
<proteinExistence type="inferred from homology"/>
<evidence type="ECO:0000256" key="7">
    <source>
        <dbReference type="ARBA" id="ARBA00023136"/>
    </source>
</evidence>
<dbReference type="RefSeq" id="WP_101518989.1">
    <property type="nucleotide sequence ID" value="NZ_PKUS01000040.1"/>
</dbReference>
<reference evidence="9 10" key="1">
    <citation type="submission" date="2018-01" db="EMBL/GenBank/DDBJ databases">
        <title>The draft genome sequence of Halioglobus lutimaris HF004.</title>
        <authorList>
            <person name="Du Z.-J."/>
            <person name="Shi M.-J."/>
        </authorList>
    </citation>
    <scope>NUCLEOTIDE SEQUENCE [LARGE SCALE GENOMIC DNA]</scope>
    <source>
        <strain evidence="9 10">HF004</strain>
    </source>
</reference>
<dbReference type="OrthoDB" id="6197550at2"/>
<gene>
    <name evidence="9" type="ORF">C0039_19170</name>
</gene>
<comment type="caution">
    <text evidence="9">The sequence shown here is derived from an EMBL/GenBank/DDBJ whole genome shotgun (WGS) entry which is preliminary data.</text>
</comment>
<feature type="transmembrane region" description="Helical" evidence="8">
    <location>
        <begin position="95"/>
        <end position="112"/>
    </location>
</feature>
<evidence type="ECO:0000256" key="6">
    <source>
        <dbReference type="ARBA" id="ARBA00022989"/>
    </source>
</evidence>
<evidence type="ECO:0000256" key="1">
    <source>
        <dbReference type="ARBA" id="ARBA00004651"/>
    </source>
</evidence>
<dbReference type="GO" id="GO:0005886">
    <property type="term" value="C:plasma membrane"/>
    <property type="evidence" value="ECO:0007669"/>
    <property type="project" value="UniProtKB-SubCell"/>
</dbReference>
<dbReference type="Proteomes" id="UP000235005">
    <property type="component" value="Unassembled WGS sequence"/>
</dbReference>
<evidence type="ECO:0000256" key="8">
    <source>
        <dbReference type="RuleBase" id="RU363041"/>
    </source>
</evidence>
<keyword evidence="5 8" id="KW-0812">Transmembrane</keyword>
<organism evidence="9 10">
    <name type="scientific">Pseudohalioglobus lutimaris</name>
    <dbReference type="NCBI Taxonomy" id="1737061"/>
    <lineage>
        <taxon>Bacteria</taxon>
        <taxon>Pseudomonadati</taxon>
        <taxon>Pseudomonadota</taxon>
        <taxon>Gammaproteobacteria</taxon>
        <taxon>Cellvibrionales</taxon>
        <taxon>Halieaceae</taxon>
        <taxon>Pseudohalioglobus</taxon>
    </lineage>
</organism>
<feature type="transmembrane region" description="Helical" evidence="8">
    <location>
        <begin position="65"/>
        <end position="83"/>
    </location>
</feature>
<keyword evidence="6 8" id="KW-1133">Transmembrane helix</keyword>
<evidence type="ECO:0000256" key="2">
    <source>
        <dbReference type="ARBA" id="ARBA00009142"/>
    </source>
</evidence>
<dbReference type="PANTHER" id="PTHR30269:SF37">
    <property type="entry name" value="MEMBRANE TRANSPORTER PROTEIN"/>
    <property type="match status" value="1"/>
</dbReference>
<comment type="similarity">
    <text evidence="2 8">Belongs to the 4-toluene sulfonate uptake permease (TSUP) (TC 2.A.102) family.</text>
</comment>
<feature type="transmembrane region" description="Helical" evidence="8">
    <location>
        <begin position="158"/>
        <end position="181"/>
    </location>
</feature>
<dbReference type="PANTHER" id="PTHR30269">
    <property type="entry name" value="TRANSMEMBRANE PROTEIN YFCA"/>
    <property type="match status" value="1"/>
</dbReference>
<evidence type="ECO:0000256" key="3">
    <source>
        <dbReference type="ARBA" id="ARBA00022448"/>
    </source>
</evidence>
<accession>A0A2N5WXS9</accession>
<comment type="subcellular location">
    <subcellularLocation>
        <location evidence="1 8">Cell membrane</location>
        <topology evidence="1 8">Multi-pass membrane protein</topology>
    </subcellularLocation>
</comment>
<evidence type="ECO:0000313" key="9">
    <source>
        <dbReference type="EMBL" id="PLW67025.1"/>
    </source>
</evidence>
<evidence type="ECO:0000256" key="4">
    <source>
        <dbReference type="ARBA" id="ARBA00022475"/>
    </source>
</evidence>
<keyword evidence="10" id="KW-1185">Reference proteome</keyword>
<name>A0A2N5WXS9_9GAMM</name>
<dbReference type="AlphaFoldDB" id="A0A2N5WXS9"/>